<accession>A0A0S4N215</accession>
<dbReference type="GO" id="GO:0020037">
    <property type="term" value="F:heme binding"/>
    <property type="evidence" value="ECO:0007669"/>
    <property type="project" value="InterPro"/>
</dbReference>
<dbReference type="GO" id="GO:0009055">
    <property type="term" value="F:electron transfer activity"/>
    <property type="evidence" value="ECO:0007669"/>
    <property type="project" value="InterPro"/>
</dbReference>
<dbReference type="STRING" id="1633631.GCA_001442925_00957"/>
<evidence type="ECO:0000313" key="8">
    <source>
        <dbReference type="EMBL" id="CUU04223.1"/>
    </source>
</evidence>
<evidence type="ECO:0000259" key="6">
    <source>
        <dbReference type="PROSITE" id="PS51007"/>
    </source>
</evidence>
<accession>A0A0P1NTG4</accession>
<dbReference type="InterPro" id="IPR050597">
    <property type="entry name" value="Cytochrome_c_Oxidase_Subunit"/>
</dbReference>
<dbReference type="InterPro" id="IPR036909">
    <property type="entry name" value="Cyt_c-like_dom_sf"/>
</dbReference>
<dbReference type="Pfam" id="PF00034">
    <property type="entry name" value="Cytochrom_C"/>
    <property type="match status" value="1"/>
</dbReference>
<gene>
    <name evidence="8" type="ORF">JGI4_00958</name>
    <name evidence="7" type="ORF">JGI8_01408</name>
</gene>
<keyword evidence="5" id="KW-0812">Transmembrane</keyword>
<evidence type="ECO:0000313" key="7">
    <source>
        <dbReference type="EMBL" id="CUS90274.1"/>
    </source>
</evidence>
<accession>A0A0P1LD33</accession>
<dbReference type="PANTHER" id="PTHR33751:SF1">
    <property type="entry name" value="CBB3-TYPE CYTOCHROME C OXIDASE SUBUNIT FIXP"/>
    <property type="match status" value="1"/>
</dbReference>
<accession>A0A0P1MEJ1</accession>
<dbReference type="Gene3D" id="1.10.760.10">
    <property type="entry name" value="Cytochrome c-like domain"/>
    <property type="match status" value="2"/>
</dbReference>
<dbReference type="EMBL" id="FAOP01000004">
    <property type="protein sequence ID" value="CUU04223.1"/>
    <property type="molecule type" value="Genomic_DNA"/>
</dbReference>
<accession>A0A0P1LDI7</accession>
<keyword evidence="3 4" id="KW-0408">Iron</keyword>
<dbReference type="SUPFAM" id="SSF46626">
    <property type="entry name" value="Cytochrome c"/>
    <property type="match status" value="2"/>
</dbReference>
<keyword evidence="10" id="KW-1185">Reference proteome</keyword>
<protein>
    <submittedName>
        <fullName evidence="8">Cytochrome C oxidase, cbb3-type, subunit III</fullName>
    </submittedName>
</protein>
<dbReference type="RefSeq" id="WP_047134100.1">
    <property type="nucleotide sequence ID" value="NZ_CZVI01000020.1"/>
</dbReference>
<keyword evidence="2 4" id="KW-0479">Metal-binding</keyword>
<dbReference type="InterPro" id="IPR009056">
    <property type="entry name" value="Cyt_c-like_dom"/>
</dbReference>
<proteinExistence type="predicted"/>
<name>A0A0P1LD33_9BACT</name>
<dbReference type="PANTHER" id="PTHR33751">
    <property type="entry name" value="CBB3-TYPE CYTOCHROME C OXIDASE SUBUNIT FIXP"/>
    <property type="match status" value="1"/>
</dbReference>
<dbReference type="EMBL" id="CZVI01000020">
    <property type="protein sequence ID" value="CUS90274.1"/>
    <property type="molecule type" value="Genomic_DNA"/>
</dbReference>
<reference evidence="8 9" key="1">
    <citation type="submission" date="2015-11" db="EMBL/GenBank/DDBJ databases">
        <authorList>
            <person name="Zhang Y."/>
            <person name="Guo Z."/>
        </authorList>
    </citation>
    <scope>NUCLEOTIDE SEQUENCE [LARGE SCALE GENOMIC DNA]</scope>
    <source>
        <strain evidence="8">JGI-4</strain>
    </source>
</reference>
<dbReference type="AlphaFoldDB" id="A0A0P1LD33"/>
<organism evidence="8 9">
    <name type="scientific">Candidatus Kryptonium thompsonii</name>
    <dbReference type="NCBI Taxonomy" id="1633631"/>
    <lineage>
        <taxon>Bacteria</taxon>
        <taxon>Pseudomonadati</taxon>
        <taxon>Candidatus Kryptoniota</taxon>
        <taxon>Candidatus Kryptonium</taxon>
    </lineage>
</organism>
<reference evidence="7 10" key="2">
    <citation type="submission" date="2015-11" db="EMBL/GenBank/DDBJ databases">
        <authorList>
            <person name="Varghese N."/>
        </authorList>
    </citation>
    <scope>NUCLEOTIDE SEQUENCE [LARGE SCALE GENOMIC DNA]</scope>
    <source>
        <strain evidence="7 10">JGI-8</strain>
    </source>
</reference>
<dbReference type="OrthoDB" id="9811281at2"/>
<accession>A0A0P1L7X3</accession>
<sequence>MKRSIWLLIIFAIVFILIISWLIITSPNHTSVWKGREVALKYGCFNCHGFEGQGGIQNPKYRYHEIPSWQGGTAMMFILSEDELKEWILYGKPKRLQNTEHGGIIKMPAYEKIISEKELNYLISYLNAVMELIEIDNDSAKVGYEIAKNLGCFGCHGPYGMGGMPNKGSFKGYIPGWDGKDFKDLVKDENELKEWILDGKIKRLEKNPIANIFLKNQIVKMPAYKNVLSENEINYLISYIEWLRKENF</sequence>
<keyword evidence="1 4" id="KW-0349">Heme</keyword>
<feature type="transmembrane region" description="Helical" evidence="5">
    <location>
        <begin position="5"/>
        <end position="24"/>
    </location>
</feature>
<evidence type="ECO:0000256" key="2">
    <source>
        <dbReference type="ARBA" id="ARBA00022723"/>
    </source>
</evidence>
<accession>A0A0P1MW83</accession>
<dbReference type="Proteomes" id="UP000182011">
    <property type="component" value="Unassembled WGS sequence"/>
</dbReference>
<accession>A0A0P1M6K6</accession>
<accession>A0A0P1MTP3</accession>
<evidence type="ECO:0000256" key="5">
    <source>
        <dbReference type="SAM" id="Phobius"/>
    </source>
</evidence>
<feature type="domain" description="Cytochrome c" evidence="6">
    <location>
        <begin position="138"/>
        <end position="244"/>
    </location>
</feature>
<feature type="domain" description="Cytochrome c" evidence="6">
    <location>
        <begin position="30"/>
        <end position="130"/>
    </location>
</feature>
<evidence type="ECO:0000256" key="3">
    <source>
        <dbReference type="ARBA" id="ARBA00023004"/>
    </source>
</evidence>
<keyword evidence="5" id="KW-0472">Membrane</keyword>
<keyword evidence="5" id="KW-1133">Transmembrane helix</keyword>
<dbReference type="PROSITE" id="PS51007">
    <property type="entry name" value="CYTC"/>
    <property type="match status" value="2"/>
</dbReference>
<evidence type="ECO:0000313" key="9">
    <source>
        <dbReference type="Proteomes" id="UP000182011"/>
    </source>
</evidence>
<evidence type="ECO:0000256" key="1">
    <source>
        <dbReference type="ARBA" id="ARBA00022617"/>
    </source>
</evidence>
<evidence type="ECO:0000313" key="10">
    <source>
        <dbReference type="Proteomes" id="UP000182200"/>
    </source>
</evidence>
<accession>A0A0P1M2K8</accession>
<dbReference type="GO" id="GO:0046872">
    <property type="term" value="F:metal ion binding"/>
    <property type="evidence" value="ECO:0007669"/>
    <property type="project" value="UniProtKB-KW"/>
</dbReference>
<dbReference type="Proteomes" id="UP000182200">
    <property type="component" value="Unassembled WGS sequence"/>
</dbReference>
<evidence type="ECO:0000256" key="4">
    <source>
        <dbReference type="PROSITE-ProRule" id="PRU00433"/>
    </source>
</evidence>